<name>X1KWL6_9ZZZZ</name>
<dbReference type="AlphaFoldDB" id="X1KWL6"/>
<comment type="caution">
    <text evidence="1">The sequence shown here is derived from an EMBL/GenBank/DDBJ whole genome shotgun (WGS) entry which is preliminary data.</text>
</comment>
<accession>X1KWL6</accession>
<feature type="non-terminal residue" evidence="1">
    <location>
        <position position="281"/>
    </location>
</feature>
<proteinExistence type="predicted"/>
<organism evidence="1">
    <name type="scientific">marine sediment metagenome</name>
    <dbReference type="NCBI Taxonomy" id="412755"/>
    <lineage>
        <taxon>unclassified sequences</taxon>
        <taxon>metagenomes</taxon>
        <taxon>ecological metagenomes</taxon>
    </lineage>
</organism>
<protein>
    <recommendedName>
        <fullName evidence="2">Porin domain-containing protein</fullName>
    </recommendedName>
</protein>
<reference evidence="1" key="1">
    <citation type="journal article" date="2014" name="Front. Microbiol.">
        <title>High frequency of phylogenetically diverse reductive dehalogenase-homologous genes in deep subseafloor sedimentary metagenomes.</title>
        <authorList>
            <person name="Kawai M."/>
            <person name="Futagami T."/>
            <person name="Toyoda A."/>
            <person name="Takaki Y."/>
            <person name="Nishi S."/>
            <person name="Hori S."/>
            <person name="Arai W."/>
            <person name="Tsubouchi T."/>
            <person name="Morono Y."/>
            <person name="Uchiyama I."/>
            <person name="Ito T."/>
            <person name="Fujiyama A."/>
            <person name="Inagaki F."/>
            <person name="Takami H."/>
        </authorList>
    </citation>
    <scope>NUCLEOTIDE SEQUENCE</scope>
    <source>
        <strain evidence="1">Expedition CK06-06</strain>
    </source>
</reference>
<sequence>TKLDTFFEPLTVTGEFRVRYNKVVSPAATATLSDRTRLWFEATINDQTTAGIRLQAEDILSSTADITWSDFFIDYQGEDLQLRVGEVEPDTIGLGLVFDSDDFDGFLATWVWGTENDLGNWTLFGDVEDYYTGNIGFALGDEDEVAVGVTGSYDVSAEGYAGGADIAFALGDEYGTDVEVEGAVFYDTVLSYAGATKITSAIDDLDLTVKAYYVLPGFVPTMSDFTADRLGGYVEAKYPLTDEVTGKVKYTYEMDSAMAATVTNKVRGTLNYIPEDAAEDE</sequence>
<evidence type="ECO:0008006" key="2">
    <source>
        <dbReference type="Google" id="ProtNLM"/>
    </source>
</evidence>
<dbReference type="EMBL" id="BARV01010346">
    <property type="protein sequence ID" value="GAI11098.1"/>
    <property type="molecule type" value="Genomic_DNA"/>
</dbReference>
<gene>
    <name evidence="1" type="ORF">S06H3_20055</name>
</gene>
<feature type="non-terminal residue" evidence="1">
    <location>
        <position position="1"/>
    </location>
</feature>
<evidence type="ECO:0000313" key="1">
    <source>
        <dbReference type="EMBL" id="GAI11098.1"/>
    </source>
</evidence>